<dbReference type="Gene3D" id="1.20.1250.20">
    <property type="entry name" value="MFS general substrate transporter like domains"/>
    <property type="match status" value="2"/>
</dbReference>
<comment type="subcellular location">
    <subcellularLocation>
        <location evidence="1">Membrane</location>
        <topology evidence="1">Multi-pass membrane protein</topology>
    </subcellularLocation>
</comment>
<organism evidence="9 10">
    <name type="scientific">Lachnellula suecica</name>
    <dbReference type="NCBI Taxonomy" id="602035"/>
    <lineage>
        <taxon>Eukaryota</taxon>
        <taxon>Fungi</taxon>
        <taxon>Dikarya</taxon>
        <taxon>Ascomycota</taxon>
        <taxon>Pezizomycotina</taxon>
        <taxon>Leotiomycetes</taxon>
        <taxon>Helotiales</taxon>
        <taxon>Lachnaceae</taxon>
        <taxon>Lachnellula</taxon>
    </lineage>
</organism>
<keyword evidence="10" id="KW-1185">Reference proteome</keyword>
<feature type="domain" description="Major facilitator superfamily (MFS) profile" evidence="8">
    <location>
        <begin position="68"/>
        <end position="576"/>
    </location>
</feature>
<keyword evidence="4 7" id="KW-0812">Transmembrane</keyword>
<evidence type="ECO:0000256" key="2">
    <source>
        <dbReference type="ARBA" id="ARBA00008335"/>
    </source>
</evidence>
<dbReference type="InterPro" id="IPR020846">
    <property type="entry name" value="MFS_dom"/>
</dbReference>
<dbReference type="Pfam" id="PF07690">
    <property type="entry name" value="MFS_1"/>
    <property type="match status" value="1"/>
</dbReference>
<keyword evidence="3" id="KW-0813">Transport</keyword>
<name>A0A8T9BVG5_9HELO</name>
<dbReference type="AlphaFoldDB" id="A0A8T9BVG5"/>
<feature type="transmembrane region" description="Helical" evidence="7">
    <location>
        <begin position="478"/>
        <end position="500"/>
    </location>
</feature>
<feature type="transmembrane region" description="Helical" evidence="7">
    <location>
        <begin position="225"/>
        <end position="246"/>
    </location>
</feature>
<evidence type="ECO:0000313" key="9">
    <source>
        <dbReference type="EMBL" id="TVY65517.1"/>
    </source>
</evidence>
<sequence>MRFFDNRHKTAQTDLAIGHAGASEADRQYDDKNVTVSDDSSVEALPDKEVQPGVQKAQAITLSWTKKELIVAYACIFLVFFVVSMQQQIQNNLGSYVTSDFYLLPLTGTTSIVSGIVGGVIKLPTAKVIDLIGRAEGFAIMTSFATIGLIIMAACRNVTTYAAGQVFYWVGFNGMAYVLDVFLADTSSLKNRALWFAFANSPYIATTFIGPPAASSIYKTSGWPWGFGMFAIMTPVITLPIFFIMYHNQAKAKKEGVLIKEKSGRTFAQSVSYYFWEFDVIGLLLISAGFSLFLLPFSLAAYQKKGWESPMIIAMIVVGLVLIIAFALFEKFACPKPFIPFHLLKDRSVIGACMLIAFLFISFYQWDSVFYSYLQAVHGLSITNAGYVYNIYSIGSCFWGIVIAVAIRTSGRFKWVAIASLCLEILGVGLMIHFRQAGQGIGYIVMCQIFIAFGGGALVICSDMAVMAAAPQENVASMLALIGLFSSVGGAIGQAISGAINTAKFPAALEHALPGNATLNAELFGSLTTQLLYPIGSPERTAVIYAYSESQRWLTIVGTIFLVPCFLCVALWQDFKVKELRKVKGRAA</sequence>
<feature type="transmembrane region" description="Helical" evidence="7">
    <location>
        <begin position="101"/>
        <end position="123"/>
    </location>
</feature>
<evidence type="ECO:0000259" key="8">
    <source>
        <dbReference type="PROSITE" id="PS50850"/>
    </source>
</evidence>
<dbReference type="GO" id="GO:0022857">
    <property type="term" value="F:transmembrane transporter activity"/>
    <property type="evidence" value="ECO:0007669"/>
    <property type="project" value="InterPro"/>
</dbReference>
<gene>
    <name evidence="9" type="primary">mirB_1</name>
    <name evidence="9" type="ORF">LSUE1_G006330</name>
</gene>
<dbReference type="PANTHER" id="PTHR23501:SF107">
    <property type="entry name" value="TRANSPORTER, PUTATIVE (AFU_ORTHOLOGUE AFUA_7G04730)-RELATED"/>
    <property type="match status" value="1"/>
</dbReference>
<protein>
    <submittedName>
        <fullName evidence="9">Siderophore iron transporter mirB</fullName>
    </submittedName>
</protein>
<feature type="transmembrane region" description="Helical" evidence="7">
    <location>
        <begin position="349"/>
        <end position="366"/>
    </location>
</feature>
<dbReference type="Proteomes" id="UP000469558">
    <property type="component" value="Unassembled WGS sequence"/>
</dbReference>
<reference evidence="9 10" key="1">
    <citation type="submission" date="2018-05" db="EMBL/GenBank/DDBJ databases">
        <title>Genome sequencing and assembly of the regulated plant pathogen Lachnellula willkommii and related sister species for the development of diagnostic species identification markers.</title>
        <authorList>
            <person name="Giroux E."/>
            <person name="Bilodeau G."/>
        </authorList>
    </citation>
    <scope>NUCLEOTIDE SEQUENCE [LARGE SCALE GENOMIC DNA]</scope>
    <source>
        <strain evidence="9 10">CBS 268.59</strain>
    </source>
</reference>
<proteinExistence type="inferred from homology"/>
<evidence type="ECO:0000256" key="7">
    <source>
        <dbReference type="SAM" id="Phobius"/>
    </source>
</evidence>
<dbReference type="GO" id="GO:0005886">
    <property type="term" value="C:plasma membrane"/>
    <property type="evidence" value="ECO:0007669"/>
    <property type="project" value="TreeGrafter"/>
</dbReference>
<feature type="transmembrane region" description="Helical" evidence="7">
    <location>
        <begin position="135"/>
        <end position="154"/>
    </location>
</feature>
<feature type="transmembrane region" description="Helical" evidence="7">
    <location>
        <begin position="273"/>
        <end position="299"/>
    </location>
</feature>
<feature type="transmembrane region" description="Helical" evidence="7">
    <location>
        <begin position="311"/>
        <end position="329"/>
    </location>
</feature>
<feature type="transmembrane region" description="Helical" evidence="7">
    <location>
        <begin position="166"/>
        <end position="184"/>
    </location>
</feature>
<evidence type="ECO:0000256" key="6">
    <source>
        <dbReference type="ARBA" id="ARBA00023136"/>
    </source>
</evidence>
<feature type="transmembrane region" description="Helical" evidence="7">
    <location>
        <begin position="415"/>
        <end position="434"/>
    </location>
</feature>
<feature type="transmembrane region" description="Helical" evidence="7">
    <location>
        <begin position="70"/>
        <end position="89"/>
    </location>
</feature>
<dbReference type="InterPro" id="IPR011701">
    <property type="entry name" value="MFS"/>
</dbReference>
<comment type="caution">
    <text evidence="9">The sequence shown here is derived from an EMBL/GenBank/DDBJ whole genome shotgun (WGS) entry which is preliminary data.</text>
</comment>
<evidence type="ECO:0000256" key="5">
    <source>
        <dbReference type="ARBA" id="ARBA00022989"/>
    </source>
</evidence>
<keyword evidence="5 7" id="KW-1133">Transmembrane helix</keyword>
<feature type="transmembrane region" description="Helical" evidence="7">
    <location>
        <begin position="193"/>
        <end position="213"/>
    </location>
</feature>
<evidence type="ECO:0000256" key="1">
    <source>
        <dbReference type="ARBA" id="ARBA00004141"/>
    </source>
</evidence>
<feature type="transmembrane region" description="Helical" evidence="7">
    <location>
        <begin position="440"/>
        <end position="466"/>
    </location>
</feature>
<evidence type="ECO:0000256" key="4">
    <source>
        <dbReference type="ARBA" id="ARBA00022692"/>
    </source>
</evidence>
<dbReference type="PANTHER" id="PTHR23501">
    <property type="entry name" value="MAJOR FACILITATOR SUPERFAMILY"/>
    <property type="match status" value="1"/>
</dbReference>
<dbReference type="PROSITE" id="PS50850">
    <property type="entry name" value="MFS"/>
    <property type="match status" value="1"/>
</dbReference>
<accession>A0A8T9BVG5</accession>
<dbReference type="FunFam" id="1.20.1250.20:FF:000284">
    <property type="entry name" value="Siderophore iron transporter mirB"/>
    <property type="match status" value="1"/>
</dbReference>
<dbReference type="EMBL" id="QGMK01001725">
    <property type="protein sequence ID" value="TVY65517.1"/>
    <property type="molecule type" value="Genomic_DNA"/>
</dbReference>
<dbReference type="SUPFAM" id="SSF103473">
    <property type="entry name" value="MFS general substrate transporter"/>
    <property type="match status" value="2"/>
</dbReference>
<evidence type="ECO:0000313" key="10">
    <source>
        <dbReference type="Proteomes" id="UP000469558"/>
    </source>
</evidence>
<dbReference type="OrthoDB" id="4078873at2759"/>
<evidence type="ECO:0000256" key="3">
    <source>
        <dbReference type="ARBA" id="ARBA00022448"/>
    </source>
</evidence>
<feature type="transmembrane region" description="Helical" evidence="7">
    <location>
        <begin position="553"/>
        <end position="572"/>
    </location>
</feature>
<dbReference type="InterPro" id="IPR036259">
    <property type="entry name" value="MFS_trans_sf"/>
</dbReference>
<keyword evidence="6 7" id="KW-0472">Membrane</keyword>
<comment type="similarity">
    <text evidence="2">Belongs to the major facilitator superfamily.</text>
</comment>
<feature type="transmembrane region" description="Helical" evidence="7">
    <location>
        <begin position="386"/>
        <end position="408"/>
    </location>
</feature>